<proteinExistence type="inferred from homology"/>
<evidence type="ECO:0000256" key="1">
    <source>
        <dbReference type="ARBA" id="ARBA00004613"/>
    </source>
</evidence>
<evidence type="ECO:0000256" key="3">
    <source>
        <dbReference type="ARBA" id="ARBA00022525"/>
    </source>
</evidence>
<keyword evidence="3" id="KW-0964">Secreted</keyword>
<evidence type="ECO:0000256" key="4">
    <source>
        <dbReference type="ARBA" id="ARBA00022529"/>
    </source>
</evidence>
<name>A0A834M5J6_RHYFE</name>
<keyword evidence="4" id="KW-0929">Antimicrobial</keyword>
<dbReference type="AlphaFoldDB" id="A0A834M5J6"/>
<dbReference type="OrthoDB" id="8117451at2759"/>
<evidence type="ECO:0000256" key="7">
    <source>
        <dbReference type="ARBA" id="ARBA00023022"/>
    </source>
</evidence>
<evidence type="ECO:0000256" key="5">
    <source>
        <dbReference type="ARBA" id="ARBA00022588"/>
    </source>
</evidence>
<evidence type="ECO:0000313" key="11">
    <source>
        <dbReference type="Proteomes" id="UP000625711"/>
    </source>
</evidence>
<accession>A0A834M5J6</accession>
<evidence type="ECO:0000313" key="10">
    <source>
        <dbReference type="EMBL" id="KAF7268741.1"/>
    </source>
</evidence>
<feature type="chain" id="PRO_5032402842" description="Attacin C-terminal domain-containing protein" evidence="8">
    <location>
        <begin position="20"/>
        <end position="150"/>
    </location>
</feature>
<dbReference type="Proteomes" id="UP000625711">
    <property type="component" value="Unassembled WGS sequence"/>
</dbReference>
<reference evidence="10" key="1">
    <citation type="submission" date="2020-08" db="EMBL/GenBank/DDBJ databases">
        <title>Genome sequencing and assembly of the red palm weevil Rhynchophorus ferrugineus.</title>
        <authorList>
            <person name="Dias G.B."/>
            <person name="Bergman C.M."/>
            <person name="Manee M."/>
        </authorList>
    </citation>
    <scope>NUCLEOTIDE SEQUENCE</scope>
    <source>
        <strain evidence="10">AA-2017</strain>
        <tissue evidence="10">Whole larva</tissue>
    </source>
</reference>
<gene>
    <name evidence="10" type="ORF">GWI33_018093</name>
</gene>
<organism evidence="10 11">
    <name type="scientific">Rhynchophorus ferrugineus</name>
    <name type="common">Red palm weevil</name>
    <name type="synonym">Curculio ferrugineus</name>
    <dbReference type="NCBI Taxonomy" id="354439"/>
    <lineage>
        <taxon>Eukaryota</taxon>
        <taxon>Metazoa</taxon>
        <taxon>Ecdysozoa</taxon>
        <taxon>Arthropoda</taxon>
        <taxon>Hexapoda</taxon>
        <taxon>Insecta</taxon>
        <taxon>Pterygota</taxon>
        <taxon>Neoptera</taxon>
        <taxon>Endopterygota</taxon>
        <taxon>Coleoptera</taxon>
        <taxon>Polyphaga</taxon>
        <taxon>Cucujiformia</taxon>
        <taxon>Curculionidae</taxon>
        <taxon>Dryophthorinae</taxon>
        <taxon>Rhynchophorus</taxon>
    </lineage>
</organism>
<evidence type="ECO:0000256" key="2">
    <source>
        <dbReference type="ARBA" id="ARBA00007550"/>
    </source>
</evidence>
<evidence type="ECO:0000256" key="8">
    <source>
        <dbReference type="SAM" id="SignalP"/>
    </source>
</evidence>
<keyword evidence="6" id="KW-0391">Immunity</keyword>
<comment type="caution">
    <text evidence="10">The sequence shown here is derived from an EMBL/GenBank/DDBJ whole genome shotgun (WGS) entry which is preliminary data.</text>
</comment>
<comment type="subcellular location">
    <subcellularLocation>
        <location evidence="1">Secreted</location>
    </subcellularLocation>
</comment>
<dbReference type="GO" id="GO:0042742">
    <property type="term" value="P:defense response to bacterium"/>
    <property type="evidence" value="ECO:0007669"/>
    <property type="project" value="UniProtKB-KW"/>
</dbReference>
<keyword evidence="11" id="KW-1185">Reference proteome</keyword>
<dbReference type="EMBL" id="JAACXV010014301">
    <property type="protein sequence ID" value="KAF7268741.1"/>
    <property type="molecule type" value="Genomic_DNA"/>
</dbReference>
<keyword evidence="7" id="KW-0044">Antibiotic</keyword>
<protein>
    <recommendedName>
        <fullName evidence="9">Attacin C-terminal domain-containing protein</fullName>
    </recommendedName>
</protein>
<dbReference type="GO" id="GO:0005576">
    <property type="term" value="C:extracellular region"/>
    <property type="evidence" value="ECO:0007669"/>
    <property type="project" value="UniProtKB-SubCell"/>
</dbReference>
<evidence type="ECO:0000256" key="6">
    <source>
        <dbReference type="ARBA" id="ARBA00022859"/>
    </source>
</evidence>
<keyword evidence="8" id="KW-0732">Signal</keyword>
<dbReference type="Pfam" id="PF03769">
    <property type="entry name" value="Attacin_C"/>
    <property type="match status" value="1"/>
</dbReference>
<keyword evidence="5" id="KW-0399">Innate immunity</keyword>
<feature type="signal peptide" evidence="8">
    <location>
        <begin position="1"/>
        <end position="19"/>
    </location>
</feature>
<dbReference type="GO" id="GO:0045087">
    <property type="term" value="P:innate immune response"/>
    <property type="evidence" value="ECO:0007669"/>
    <property type="project" value="UniProtKB-KW"/>
</dbReference>
<feature type="domain" description="Attacin C-terminal" evidence="9">
    <location>
        <begin position="69"/>
        <end position="150"/>
    </location>
</feature>
<sequence length="150" mass="15941">MKLISLLLVTVATTALPYAEEKNNGIYEEVIVEDEDGQQFYLLPLGRSKRQTSWQIKNPGIATISHTGGGFAPETYGGNVGYIHKPTGSNLGVGADHTRGSGTNVHASGTYNFLKTKNGALGLTGEYGRNLGGPGGKPNWGVFLGGKWNF</sequence>
<dbReference type="InterPro" id="IPR005521">
    <property type="entry name" value="Attacin_C"/>
</dbReference>
<comment type="similarity">
    <text evidence="2">Belongs to the attacin/sarcotoxin-2 family.</text>
</comment>
<evidence type="ECO:0000259" key="9">
    <source>
        <dbReference type="Pfam" id="PF03769"/>
    </source>
</evidence>